<comment type="subcellular location">
    <subcellularLocation>
        <location evidence="1">Cell outer membrane</location>
    </subcellularLocation>
</comment>
<evidence type="ECO:0000256" key="2">
    <source>
        <dbReference type="ARBA" id="ARBA00006275"/>
    </source>
</evidence>
<evidence type="ECO:0000313" key="8">
    <source>
        <dbReference type="EMBL" id="SPZ92694.1"/>
    </source>
</evidence>
<dbReference type="GeneID" id="97179598"/>
<feature type="domain" description="RagB/SusD" evidence="6">
    <location>
        <begin position="290"/>
        <end position="539"/>
    </location>
</feature>
<feature type="domain" description="SusD-like N-terminal" evidence="7">
    <location>
        <begin position="45"/>
        <end position="219"/>
    </location>
</feature>
<dbReference type="RefSeq" id="WP_112375988.1">
    <property type="nucleotide sequence ID" value="NZ_CP069793.1"/>
</dbReference>
<dbReference type="InterPro" id="IPR033985">
    <property type="entry name" value="SusD-like_N"/>
</dbReference>
<evidence type="ECO:0000259" key="6">
    <source>
        <dbReference type="Pfam" id="PF07980"/>
    </source>
</evidence>
<dbReference type="Gene3D" id="1.25.40.390">
    <property type="match status" value="1"/>
</dbReference>
<dbReference type="EMBL" id="UAUU01000011">
    <property type="protein sequence ID" value="SPZ92694.1"/>
    <property type="molecule type" value="Genomic_DNA"/>
</dbReference>
<keyword evidence="3" id="KW-0732">Signal</keyword>
<reference evidence="8 9" key="1">
    <citation type="submission" date="2018-06" db="EMBL/GenBank/DDBJ databases">
        <authorList>
            <consortium name="Pathogen Informatics"/>
            <person name="Doyle S."/>
        </authorList>
    </citation>
    <scope>NUCLEOTIDE SEQUENCE [LARGE SCALE GENOMIC DNA]</scope>
    <source>
        <strain evidence="8 9">NCTC11343</strain>
    </source>
</reference>
<accession>A0A2X2JG23</accession>
<evidence type="ECO:0000256" key="3">
    <source>
        <dbReference type="ARBA" id="ARBA00022729"/>
    </source>
</evidence>
<evidence type="ECO:0000313" key="9">
    <source>
        <dbReference type="Proteomes" id="UP000251241"/>
    </source>
</evidence>
<comment type="similarity">
    <text evidence="2">Belongs to the SusD family.</text>
</comment>
<name>A0A2X2JG23_SPHMU</name>
<evidence type="ECO:0000256" key="4">
    <source>
        <dbReference type="ARBA" id="ARBA00023136"/>
    </source>
</evidence>
<keyword evidence="4" id="KW-0472">Membrane</keyword>
<dbReference type="GO" id="GO:0009279">
    <property type="term" value="C:cell outer membrane"/>
    <property type="evidence" value="ECO:0007669"/>
    <property type="project" value="UniProtKB-SubCell"/>
</dbReference>
<evidence type="ECO:0000259" key="7">
    <source>
        <dbReference type="Pfam" id="PF14322"/>
    </source>
</evidence>
<dbReference type="Proteomes" id="UP000251241">
    <property type="component" value="Unassembled WGS sequence"/>
</dbReference>
<gene>
    <name evidence="8" type="ORF">NCTC11343_04682</name>
</gene>
<dbReference type="AlphaFoldDB" id="A0A2X2JG23"/>
<evidence type="ECO:0000256" key="1">
    <source>
        <dbReference type="ARBA" id="ARBA00004442"/>
    </source>
</evidence>
<organism evidence="8 9">
    <name type="scientific">Sphingobacterium multivorum</name>
    <dbReference type="NCBI Taxonomy" id="28454"/>
    <lineage>
        <taxon>Bacteria</taxon>
        <taxon>Pseudomonadati</taxon>
        <taxon>Bacteroidota</taxon>
        <taxon>Sphingobacteriia</taxon>
        <taxon>Sphingobacteriales</taxon>
        <taxon>Sphingobacteriaceae</taxon>
        <taxon>Sphingobacterium</taxon>
    </lineage>
</organism>
<sequence>MKLYKILVGGLSLMAILQLTSCNKLDTLPTDRFTDENFWDYADNAEKIVNMAYNQLYSADRMWNDEALSDNIFEGRSNTDQRAIRNGTADPTLGRFGAEWSDLYGGIKTCHVYLENVERVPGMDPALKKRRTAEVRFIRAFLYFRLVNFYGAVPFFTKDISLEESKTLPRTEKATIMAFIHQELDQCMADLPNKDALPADDRGRITKGAASAFQARAYLYESNWNKVVEYCENLMKKQTEFGTYALFRSYPELFTAANEYNSEVILDYAYVPLLKTWNKLYDAAPISAQARLNGYAPLQSLVDNYLTLGGNTIATDPQYNDSNPYVNRDPRMAATIVFHGGQWTDFDGTTRKIFIKPGSGTTDKERLDEYQGASANASATGYYVKKYYDVTATVKYDAGLNIIMFRYADILLMYAEAKEALGQLNAAVWDMTIRPIRQRAGFEASKALDFPTTGDLKTIVRNERRSELALEGLRYYDIMRWKAGKTYLDGQVLGAKYGGNNSNIKLDIRRFDESRDYLWSIPRTQIDLNKNLLPNNQGYSN</sequence>
<proteinExistence type="inferred from homology"/>
<dbReference type="InterPro" id="IPR012944">
    <property type="entry name" value="SusD_RagB_dom"/>
</dbReference>
<dbReference type="Pfam" id="PF14322">
    <property type="entry name" value="SusD-like_3"/>
    <property type="match status" value="1"/>
</dbReference>
<dbReference type="InterPro" id="IPR011990">
    <property type="entry name" value="TPR-like_helical_dom_sf"/>
</dbReference>
<keyword evidence="5" id="KW-0998">Cell outer membrane</keyword>
<dbReference type="Pfam" id="PF07980">
    <property type="entry name" value="SusD_RagB"/>
    <property type="match status" value="1"/>
</dbReference>
<evidence type="ECO:0000256" key="5">
    <source>
        <dbReference type="ARBA" id="ARBA00023237"/>
    </source>
</evidence>
<dbReference type="SUPFAM" id="SSF48452">
    <property type="entry name" value="TPR-like"/>
    <property type="match status" value="1"/>
</dbReference>
<protein>
    <submittedName>
        <fullName evidence="8">SusD family</fullName>
    </submittedName>
</protein>